<dbReference type="InterPro" id="IPR000157">
    <property type="entry name" value="TIR_dom"/>
</dbReference>
<dbReference type="InterPro" id="IPR019734">
    <property type="entry name" value="TPR_rpt"/>
</dbReference>
<dbReference type="Proteomes" id="UP000887568">
    <property type="component" value="Unplaced"/>
</dbReference>
<dbReference type="SUPFAM" id="SSF48439">
    <property type="entry name" value="Protein prenylyltransferase"/>
    <property type="match status" value="1"/>
</dbReference>
<dbReference type="Gene3D" id="1.25.40.10">
    <property type="entry name" value="Tetratricopeptide repeat domain"/>
    <property type="match status" value="2"/>
</dbReference>
<accession>A0A913Z064</accession>
<keyword evidence="1" id="KW-0802">TPR repeat</keyword>
<dbReference type="SUPFAM" id="SSF48452">
    <property type="entry name" value="TPR-like"/>
    <property type="match status" value="1"/>
</dbReference>
<dbReference type="AlphaFoldDB" id="A0A913Z064"/>
<feature type="repeat" description="TPR" evidence="1">
    <location>
        <begin position="289"/>
        <end position="322"/>
    </location>
</feature>
<proteinExistence type="predicted"/>
<dbReference type="InterPro" id="IPR011990">
    <property type="entry name" value="TPR-like_helical_dom_sf"/>
</dbReference>
<dbReference type="PROSITE" id="PS50005">
    <property type="entry name" value="TPR"/>
    <property type="match status" value="2"/>
</dbReference>
<evidence type="ECO:0000313" key="3">
    <source>
        <dbReference type="EnsemblMetazoa" id="XP_038045057.1"/>
    </source>
</evidence>
<evidence type="ECO:0000259" key="2">
    <source>
        <dbReference type="PROSITE" id="PS50104"/>
    </source>
</evidence>
<dbReference type="EnsemblMetazoa" id="XM_038189129.1">
    <property type="protein sequence ID" value="XP_038045057.1"/>
    <property type="gene ID" value="LOC119719628"/>
</dbReference>
<evidence type="ECO:0000256" key="1">
    <source>
        <dbReference type="PROSITE-ProRule" id="PRU00339"/>
    </source>
</evidence>
<dbReference type="SMART" id="SM00028">
    <property type="entry name" value="TPR"/>
    <property type="match status" value="3"/>
</dbReference>
<dbReference type="GeneID" id="119719628"/>
<dbReference type="SUPFAM" id="SSF52200">
    <property type="entry name" value="Toll/Interleukin receptor TIR domain"/>
    <property type="match status" value="1"/>
</dbReference>
<dbReference type="RefSeq" id="XP_038045057.1">
    <property type="nucleotide sequence ID" value="XM_038189129.1"/>
</dbReference>
<keyword evidence="4" id="KW-1185">Reference proteome</keyword>
<protein>
    <recommendedName>
        <fullName evidence="2">TIR domain-containing protein</fullName>
    </recommendedName>
</protein>
<dbReference type="PANTHER" id="PTHR16253:SF1">
    <property type="entry name" value="TIR DOMAIN-CONTAINING PROTEIN"/>
    <property type="match status" value="1"/>
</dbReference>
<dbReference type="GO" id="GO:0007165">
    <property type="term" value="P:signal transduction"/>
    <property type="evidence" value="ECO:0007669"/>
    <property type="project" value="InterPro"/>
</dbReference>
<feature type="domain" description="TIR" evidence="2">
    <location>
        <begin position="493"/>
        <end position="638"/>
    </location>
</feature>
<dbReference type="Pfam" id="PF13374">
    <property type="entry name" value="TPR_10"/>
    <property type="match status" value="1"/>
</dbReference>
<feature type="repeat" description="TPR" evidence="1">
    <location>
        <begin position="370"/>
        <end position="403"/>
    </location>
</feature>
<dbReference type="InterPro" id="IPR035897">
    <property type="entry name" value="Toll_tir_struct_dom_sf"/>
</dbReference>
<name>A0A913Z064_PATMI</name>
<dbReference type="Gene3D" id="3.40.50.10140">
    <property type="entry name" value="Toll/interleukin-1 receptor homology (TIR) domain"/>
    <property type="match status" value="1"/>
</dbReference>
<dbReference type="InterPro" id="IPR042342">
    <property type="entry name" value="TTC22"/>
</dbReference>
<dbReference type="PROSITE" id="PS50104">
    <property type="entry name" value="TIR"/>
    <property type="match status" value="1"/>
</dbReference>
<dbReference type="PANTHER" id="PTHR16253">
    <property type="entry name" value="TETRATRICOPEPTIDE REPEAT PROTEIN 22"/>
    <property type="match status" value="1"/>
</dbReference>
<organism evidence="3 4">
    <name type="scientific">Patiria miniata</name>
    <name type="common">Bat star</name>
    <name type="synonym">Asterina miniata</name>
    <dbReference type="NCBI Taxonomy" id="46514"/>
    <lineage>
        <taxon>Eukaryota</taxon>
        <taxon>Metazoa</taxon>
        <taxon>Echinodermata</taxon>
        <taxon>Eleutherozoa</taxon>
        <taxon>Asterozoa</taxon>
        <taxon>Asteroidea</taxon>
        <taxon>Valvatacea</taxon>
        <taxon>Valvatida</taxon>
        <taxon>Asterinidae</taxon>
        <taxon>Patiria</taxon>
    </lineage>
</organism>
<sequence length="645" mass="75720">MDRQYEINELIESMGCHLSWPELRPIVEAKDTLRREESILAEEDFDTDTRQNYYTCTKNLQGFIAYHLNKFDDALSFFHDVLRVDKRNINALGNLAFVHKKLCQMKSFQEYRNKLTDILSKACYAEKGRAYADKAYAIRNFEQFKRCFRYMRFIERALRQGRNCEVAQRAEWLFDYALALYRRDGQMLYLKRLAKQADFDTKHSELYSDDRIMEGFKAACRFFLEVIRTSPSPDYQALSWVFIGILVNHDPEHRIISSAFPDVRTFREARVETADHCFQRGLAIHPEHFVVIRRVGTEYVKLGRYEEARDLLDRSLRKRKSHFAYRYRAVMYLTMYEELEEKDKGTLQSRQLLRVAKRDYKKALSWNRCHADYSDLGYVYYLLGEREKALTKFLQATKAEQDDYFEVVSTHKRWAQCLKEAGEKEGSQMQKEEAERVRAKILESPLAEKILGSDDITSYKIAKKPGYVRIIEDYHLVEPPSSSSRQTRTDCKYPYDCFVWHAERDSRWTDEFVRVLETKYNLSCCLQSRDLLANTGVFDGLSSCLGGSYKLVIILTPHPSPLKESDQRSEGWESFVIEQGLQEGVTRVREGEYILPIRLLDCPLPEKLQDYKNVIECEDGQILTEDLSKLVLDLTKNAKLSGRLK</sequence>
<evidence type="ECO:0000313" key="4">
    <source>
        <dbReference type="Proteomes" id="UP000887568"/>
    </source>
</evidence>
<reference evidence="3" key="1">
    <citation type="submission" date="2022-11" db="UniProtKB">
        <authorList>
            <consortium name="EnsemblMetazoa"/>
        </authorList>
    </citation>
    <scope>IDENTIFICATION</scope>
</reference>